<reference evidence="6 7" key="1">
    <citation type="submission" date="2018-08" db="EMBL/GenBank/DDBJ databases">
        <title>Cellulomonas rhizosphaerae sp. nov., a novel actinomycete isolated from soil.</title>
        <authorList>
            <person name="Tian Y."/>
        </authorList>
    </citation>
    <scope>NUCLEOTIDE SEQUENCE [LARGE SCALE GENOMIC DNA]</scope>
    <source>
        <strain evidence="6 7">NEAU-TCZ24</strain>
    </source>
</reference>
<comment type="caution">
    <text evidence="6">The sequence shown here is derived from an EMBL/GenBank/DDBJ whole genome shotgun (WGS) entry which is preliminary data.</text>
</comment>
<dbReference type="PROSITE" id="PS51585">
    <property type="entry name" value="SAM_MT_TPMT"/>
    <property type="match status" value="1"/>
</dbReference>
<dbReference type="AlphaFoldDB" id="A0A413RJL1"/>
<dbReference type="SUPFAM" id="SSF53335">
    <property type="entry name" value="S-adenosyl-L-methionine-dependent methyltransferases"/>
    <property type="match status" value="1"/>
</dbReference>
<organism evidence="6 7">
    <name type="scientific">Cellulomonas rhizosphaerae</name>
    <dbReference type="NCBI Taxonomy" id="2293719"/>
    <lineage>
        <taxon>Bacteria</taxon>
        <taxon>Bacillati</taxon>
        <taxon>Actinomycetota</taxon>
        <taxon>Actinomycetes</taxon>
        <taxon>Micrococcales</taxon>
        <taxon>Cellulomonadaceae</taxon>
        <taxon>Cellulomonas</taxon>
    </lineage>
</organism>
<dbReference type="Proteomes" id="UP000283374">
    <property type="component" value="Unassembled WGS sequence"/>
</dbReference>
<dbReference type="PANTHER" id="PTHR43464">
    <property type="entry name" value="METHYLTRANSFERASE"/>
    <property type="match status" value="1"/>
</dbReference>
<dbReference type="Gene3D" id="3.40.50.150">
    <property type="entry name" value="Vaccinia Virus protein VP39"/>
    <property type="match status" value="1"/>
</dbReference>
<dbReference type="GO" id="GO:0032259">
    <property type="term" value="P:methylation"/>
    <property type="evidence" value="ECO:0007669"/>
    <property type="project" value="UniProtKB-KW"/>
</dbReference>
<dbReference type="Pfam" id="PF13649">
    <property type="entry name" value="Methyltransf_25"/>
    <property type="match status" value="1"/>
</dbReference>
<dbReference type="EMBL" id="QWKP01000210">
    <property type="protein sequence ID" value="RHA38819.1"/>
    <property type="molecule type" value="Genomic_DNA"/>
</dbReference>
<dbReference type="GO" id="GO:0008757">
    <property type="term" value="F:S-adenosylmethionine-dependent methyltransferase activity"/>
    <property type="evidence" value="ECO:0007669"/>
    <property type="project" value="InterPro"/>
</dbReference>
<feature type="compositionally biased region" description="Basic and acidic residues" evidence="4">
    <location>
        <begin position="1"/>
        <end position="11"/>
    </location>
</feature>
<dbReference type="RefSeq" id="WP_118767843.1">
    <property type="nucleotide sequence ID" value="NZ_QWKP01000210.1"/>
</dbReference>
<evidence type="ECO:0000259" key="5">
    <source>
        <dbReference type="Pfam" id="PF13649"/>
    </source>
</evidence>
<dbReference type="InterPro" id="IPR041698">
    <property type="entry name" value="Methyltransf_25"/>
</dbReference>
<evidence type="ECO:0000256" key="3">
    <source>
        <dbReference type="ARBA" id="ARBA00022691"/>
    </source>
</evidence>
<evidence type="ECO:0000313" key="7">
    <source>
        <dbReference type="Proteomes" id="UP000283374"/>
    </source>
</evidence>
<evidence type="ECO:0000256" key="1">
    <source>
        <dbReference type="ARBA" id="ARBA00022603"/>
    </source>
</evidence>
<dbReference type="OrthoDB" id="189743at2"/>
<protein>
    <submittedName>
        <fullName evidence="6">Class I SAM-dependent methyltransferase</fullName>
    </submittedName>
</protein>
<proteinExistence type="predicted"/>
<name>A0A413RJL1_9CELL</name>
<keyword evidence="3" id="KW-0949">S-adenosyl-L-methionine</keyword>
<dbReference type="PANTHER" id="PTHR43464:SF19">
    <property type="entry name" value="UBIQUINONE BIOSYNTHESIS O-METHYLTRANSFERASE, MITOCHONDRIAL"/>
    <property type="match status" value="1"/>
</dbReference>
<gene>
    <name evidence="6" type="ORF">D1825_13085</name>
</gene>
<accession>A0A413RJL1</accession>
<evidence type="ECO:0000256" key="2">
    <source>
        <dbReference type="ARBA" id="ARBA00022679"/>
    </source>
</evidence>
<keyword evidence="7" id="KW-1185">Reference proteome</keyword>
<dbReference type="CDD" id="cd02440">
    <property type="entry name" value="AdoMet_MTases"/>
    <property type="match status" value="1"/>
</dbReference>
<evidence type="ECO:0000313" key="6">
    <source>
        <dbReference type="EMBL" id="RHA38819.1"/>
    </source>
</evidence>
<sequence length="211" mass="22142">MADPRSWRSETARLGNADPSDPTGWFEPLWASASGGDVTMPWEHDDPHPALASWTCAPGTGSAVVVGCGLGADAEHLARLGYATTAFDISPTAVAAARARHAGSPVAYAVGDLLDLPRAWVGAFDLVVEIYTVQAVNRSVRDGLTAGVRSLVAPGGTLLAIQAVADEVDDDGPPWPLTRSEIEAFGRDGLSAVSVEELGAPRLWRAEFRRG</sequence>
<keyword evidence="1 6" id="KW-0489">Methyltransferase</keyword>
<evidence type="ECO:0000256" key="4">
    <source>
        <dbReference type="SAM" id="MobiDB-lite"/>
    </source>
</evidence>
<dbReference type="InterPro" id="IPR008854">
    <property type="entry name" value="TPMT"/>
</dbReference>
<feature type="domain" description="Methyltransferase" evidence="5">
    <location>
        <begin position="66"/>
        <end position="156"/>
    </location>
</feature>
<feature type="region of interest" description="Disordered" evidence="4">
    <location>
        <begin position="1"/>
        <end position="20"/>
    </location>
</feature>
<dbReference type="InterPro" id="IPR029063">
    <property type="entry name" value="SAM-dependent_MTases_sf"/>
</dbReference>
<keyword evidence="2 6" id="KW-0808">Transferase</keyword>